<dbReference type="Proteomes" id="UP000198287">
    <property type="component" value="Unassembled WGS sequence"/>
</dbReference>
<dbReference type="OMA" id="WDGLAVC"/>
<evidence type="ECO:0000313" key="2">
    <source>
        <dbReference type="EMBL" id="OXA53468.1"/>
    </source>
</evidence>
<feature type="region of interest" description="Disordered" evidence="1">
    <location>
        <begin position="471"/>
        <end position="497"/>
    </location>
</feature>
<keyword evidence="3" id="KW-1185">Reference proteome</keyword>
<comment type="caution">
    <text evidence="2">The sequence shown here is derived from an EMBL/GenBank/DDBJ whole genome shotgun (WGS) entry which is preliminary data.</text>
</comment>
<name>A0A226E819_FOLCA</name>
<reference evidence="2 3" key="1">
    <citation type="submission" date="2015-12" db="EMBL/GenBank/DDBJ databases">
        <title>The genome of Folsomia candida.</title>
        <authorList>
            <person name="Faddeeva A."/>
            <person name="Derks M.F."/>
            <person name="Anvar Y."/>
            <person name="Smit S."/>
            <person name="Van Straalen N."/>
            <person name="Roelofs D."/>
        </authorList>
    </citation>
    <scope>NUCLEOTIDE SEQUENCE [LARGE SCALE GENOMIC DNA]</scope>
    <source>
        <strain evidence="2 3">VU population</strain>
        <tissue evidence="2">Whole body</tissue>
    </source>
</reference>
<feature type="region of interest" description="Disordered" evidence="1">
    <location>
        <begin position="304"/>
        <end position="337"/>
    </location>
</feature>
<sequence>MTFLENFPFSFSFNFFIILTFHTTTLLHGKEASSSEFFRYGGLSLSEGGKFYQVSTSDCPGGIFFTRPVNETCLCYYGIFSIVRNCCTQENSLITTETLEWRKNACGISPEVSNPYGSFTPPIRAILPFTKATAPFKPLLTFVHFKNEEFTKWRKYDLAMLSAAPHPIRFKNQSEIEIINVQRSSKLVRFGMGKFGDVDICYEGWTPIGFPQTLRVSIVTYAKYNRSGGGDCCFRLDQDSVPGIVTSPCRGGSLYSEQFLQQLMLQQFLRSLMGNNCPNHFYHSTKQVNVSPPKELLLRYKRENDEESETDEPVATISPPPSSSETDDTTDPLNQTLPRSIRYPISHLENDTFSTQHNKLRVFNIMRKRGFPELNRTPSTQRFILLEKSFKLFSKIVPHEMVPSDLTEAGFQSFFYLFEGYDVDVGRLTGTQFDRIVAVLTKCGEKVKPWNKSDVLEIRYQNGTCPKKASSFTFTPTTTNPTKNSNKSSTTNGKETINDIPLPPLTLAFDPLNTDIIVDMNWKFVDFVRTICFDVFNDDFNAEHFYATQMEMLFNMKMVQNRWFRDTRKEGKDYSYGIINNIHKFSRMTELDKAVGIAHHISRNHDLYLEHPNDDGVLPMPEVYKHIKYYEDGVRLRMTLLKGLEQYENGGDNVEMETGAQVSDPEFEDDNALQRKRKNIHSSFRQHSNSVTKPESNFKPGDVIWDGLAVCLDASSNDDPAYYTEQDLWGTRPSLVHLGEKYP</sequence>
<dbReference type="EMBL" id="LNIX01000005">
    <property type="protein sequence ID" value="OXA53468.1"/>
    <property type="molecule type" value="Genomic_DNA"/>
</dbReference>
<evidence type="ECO:0000256" key="1">
    <source>
        <dbReference type="SAM" id="MobiDB-lite"/>
    </source>
</evidence>
<accession>A0A226E819</accession>
<feature type="compositionally biased region" description="Low complexity" evidence="1">
    <location>
        <begin position="471"/>
        <end position="492"/>
    </location>
</feature>
<dbReference type="AlphaFoldDB" id="A0A226E819"/>
<evidence type="ECO:0000313" key="3">
    <source>
        <dbReference type="Proteomes" id="UP000198287"/>
    </source>
</evidence>
<gene>
    <name evidence="2" type="ORF">Fcan01_10671</name>
</gene>
<proteinExistence type="predicted"/>
<organism evidence="2 3">
    <name type="scientific">Folsomia candida</name>
    <name type="common">Springtail</name>
    <dbReference type="NCBI Taxonomy" id="158441"/>
    <lineage>
        <taxon>Eukaryota</taxon>
        <taxon>Metazoa</taxon>
        <taxon>Ecdysozoa</taxon>
        <taxon>Arthropoda</taxon>
        <taxon>Hexapoda</taxon>
        <taxon>Collembola</taxon>
        <taxon>Entomobryomorpha</taxon>
        <taxon>Isotomoidea</taxon>
        <taxon>Isotomidae</taxon>
        <taxon>Proisotominae</taxon>
        <taxon>Folsomia</taxon>
    </lineage>
</organism>
<protein>
    <submittedName>
        <fullName evidence="2">Uncharacterized protein</fullName>
    </submittedName>
</protein>